<dbReference type="FunFam" id="3.30.470.20:FF:000002">
    <property type="entry name" value="Succinate--CoA ligase [ADP-forming] subunit beta"/>
    <property type="match status" value="1"/>
</dbReference>
<evidence type="ECO:0000259" key="16">
    <source>
        <dbReference type="Pfam" id="PF16201"/>
    </source>
</evidence>
<dbReference type="PANTHER" id="PTHR11815:SF10">
    <property type="entry name" value="SUCCINATE--COA LIGASE [GDP-FORMING] SUBUNIT BETA, MITOCHONDRIAL"/>
    <property type="match status" value="1"/>
</dbReference>
<reference evidence="18" key="1">
    <citation type="submission" date="2017-01" db="EMBL/GenBank/DDBJ databases">
        <title>Comparative genomics of anhydrobiosis in the tardigrade Hypsibius dujardini.</title>
        <authorList>
            <person name="Yoshida Y."/>
            <person name="Koutsovoulos G."/>
            <person name="Laetsch D."/>
            <person name="Stevens L."/>
            <person name="Kumar S."/>
            <person name="Horikawa D."/>
            <person name="Ishino K."/>
            <person name="Komine S."/>
            <person name="Tomita M."/>
            <person name="Blaxter M."/>
            <person name="Arakawa K."/>
        </authorList>
    </citation>
    <scope>NUCLEOTIDE SEQUENCE [LARGE SCALE GENOMIC DNA]</scope>
    <source>
        <strain evidence="18">Z151</strain>
    </source>
</reference>
<feature type="binding site" evidence="12">
    <location>
        <position position="1329"/>
    </location>
    <ligand>
        <name>Mg(2+)</name>
        <dbReference type="ChEBI" id="CHEBI:18420"/>
    </ligand>
</feature>
<dbReference type="SUPFAM" id="SSF56059">
    <property type="entry name" value="Glutathione synthetase ATP-binding domain-like"/>
    <property type="match status" value="1"/>
</dbReference>
<feature type="site" description="Important for substrate specificity" evidence="12">
    <location>
        <position position="1231"/>
    </location>
</feature>
<dbReference type="HAMAP" id="MF_00558">
    <property type="entry name" value="Succ_CoA_beta"/>
    <property type="match status" value="1"/>
</dbReference>
<evidence type="ECO:0000259" key="13">
    <source>
        <dbReference type="Pfam" id="PF00549"/>
    </source>
</evidence>
<dbReference type="NCBIfam" id="TIGR01016">
    <property type="entry name" value="sucCoAbeta"/>
    <property type="match status" value="1"/>
</dbReference>
<dbReference type="GO" id="GO:0005739">
    <property type="term" value="C:mitochondrion"/>
    <property type="evidence" value="ECO:0007669"/>
    <property type="project" value="UniProtKB-SubCell"/>
</dbReference>
<dbReference type="InterPro" id="IPR016024">
    <property type="entry name" value="ARM-type_fold"/>
</dbReference>
<sequence length="1517" mass="167021">MTAGVRRPHGGAESTGELPHPILPAAVIADFLRAVKVPGTTFSTLQIFADALERDGVELVREVVRKSTGTEVASLLNDAHKLKSADIALIFTVLEKIILTVASEMEGQESFALELSEVLITKQLRTFYYMLKTTNKSNQMKSAFKLLIAMCALGGRTVKLLLTQFSFATCNFANLVTRRNTVDPQDVRACAVHLVVAILMFGDNQSIWSLLQTKNVISSLFAGLIVDRSQLIHLLLTTLLDRVVNNSTVSKTLKVQLFNQTSLRQLCRVLAWNGHKKSEKEFTDEDASATSSLEERSGIRDTVLRFLMAVCASTKYGIVFQDPTFGTGARNSNHVLTEILRSLTMTSAHHRELARVILIAAPDQIVHFLPSWKPGFVPRASDKWTDMMGWLDSIYTSMDVIGRVKKLPGKSRVPLALSLVLPTIMDQELQQEAFSEKQPVHVTTTFLKFLGGVLVRLYKISLVLSLEERKQFLVACSEKVVLPEVVAGSLLKLLSVPDGSPGRVTEVDVRAVTGYLVLDSNIFQRDLPVLISEAADLAPVLAEVVDSVRTELTAVLEQFKTSVSDGSGDFGMEVDVSDAVLLERQKKAESKWLRTSTLSLLLRVTESNPGLLSVSLMDTLMSAYTATLSEADQSIFDIIRRAEQWNPELAASVSFCYFGRAAQKHQLNRAKQGISLLPSQPTLREFVDSLDGGLIARTAVDFPIRLPLNGSLVGQLIIEDAYDPRYLLSNFAALIVAPASPINIQNFVESGCLGLIVRALSSLDPAMRSAAGFCLRGLIVKLGALRFKGREQLLYVLDLIKRANDPAKAWPSLWTTLLSRLFAVMFDSQNHAYQVIMEFLLVKPNISLDTVPEFYKLFESGNLTHGKERKYILEVLRDGVRHFRDYEIGRKSHVWELIMSFFGSPLSNAATDSLISEVFLSASRVPYVGRRLVKTNGYFTWLTYHLTASDNAELVGNLTASAAHCMRDLLNAKRRACFDGRSLIKPLLAAVERGVISVNGTEPVLLFLSDLLLCSPSSDDPSLLVLAPEDLTAVVDVGLKYLRFSRRNIEAAQWRQRCRLAVECVIGALFSVPIFLSPSHTQKSAMASTALRILHSVPRVHKSAVQCAVRIQSRALSLQEYQSKQLMQDYGINIQRFQVVGSKDEVAKAVQDLNKQCGKVKEYVIKAQILAGGRGKGTFTESGFKGGVKLTTKADEVAQFISKMLGYKLVTHQTPADGVKVQRVMIAEALDIAKETYLAFLMVRQGDHEGPACVYSAKGGVDIEEVSEKSPEAIHTAYIDINTGLTADQALKIAKGLEFEGKYLEEAKNQILKLYNLFMQVDATQVEINPFGQTPDGRIVCFDAKLSFDDNAQFRQEKIFEMGDTTESDPREVEAAKHSLNYIGLDGNIGCLVNGAGLAMATMDLIKLHGGSPANFLDVGGNVKENQVQEAFRILSDDKNVKAILVNIFGGIVNCATIANGIINACRNIQLKIPLVVRLEGTNAEEARNLLKQSKLPITAAEDLEDAARKAVDCLKK</sequence>
<dbReference type="OrthoDB" id="72892at2759"/>
<keyword evidence="3 12" id="KW-0436">Ligase</keyword>
<name>A0A1W0X724_HYPEX</name>
<comment type="function">
    <text evidence="10 12">GTP-specific succinyl-CoA synthetase functions in the citric acid cycle (TCA), coupling the hydrolysis of succinyl-CoA to the synthesis of GTP and thus represents the only step of substrate-level phosphorylation in the TCA. The beta subunit provides nucleotide specificity of the enzyme and binds the substrate succinate, while the binding sites for coenzyme A and phosphate are found in the alpha subunit.</text>
</comment>
<dbReference type="PROSITE" id="PS01217">
    <property type="entry name" value="SUCCINYL_COA_LIG_3"/>
    <property type="match status" value="1"/>
</dbReference>
<evidence type="ECO:0000259" key="15">
    <source>
        <dbReference type="Pfam" id="PF11707"/>
    </source>
</evidence>
<dbReference type="GO" id="GO:0004776">
    <property type="term" value="F:succinate-CoA ligase (GDP-forming) activity"/>
    <property type="evidence" value="ECO:0007669"/>
    <property type="project" value="UniProtKB-EC"/>
</dbReference>
<keyword evidence="8 12" id="KW-0342">GTP-binding</keyword>
<comment type="cofactor">
    <cofactor evidence="12">
        <name>Mg(2+)</name>
        <dbReference type="ChEBI" id="CHEBI:18420"/>
    </cofactor>
    <text evidence="12">Binds 1 Mg(2+) ion per subunit.</text>
</comment>
<accession>A0A1W0X724</accession>
<evidence type="ECO:0000256" key="11">
    <source>
        <dbReference type="ARBA" id="ARBA00063570"/>
    </source>
</evidence>
<protein>
    <recommendedName>
        <fullName evidence="12">Succinate--CoA ligase [GDP-forming] subunit beta, mitochondrial</fullName>
        <ecNumber evidence="12">6.2.1.4</ecNumber>
    </recommendedName>
    <alternativeName>
        <fullName evidence="12">GTP-specific succinyl-CoA synthetase subunit beta</fullName>
        <shortName evidence="12">G-SCS</shortName>
        <shortName evidence="12">GTPSCS</shortName>
    </alternativeName>
    <alternativeName>
        <fullName evidence="12">Succinyl-CoA synthetase beta-G chain</fullName>
        <shortName evidence="12">SCS-betaG</shortName>
    </alternativeName>
</protein>
<evidence type="ECO:0000256" key="4">
    <source>
        <dbReference type="ARBA" id="ARBA00022723"/>
    </source>
</evidence>
<dbReference type="InterPro" id="IPR021714">
    <property type="entry name" value="URB1_N"/>
</dbReference>
<dbReference type="UniPathway" id="UPA00223">
    <property type="reaction ID" value="UER00999"/>
</dbReference>
<evidence type="ECO:0000256" key="7">
    <source>
        <dbReference type="ARBA" id="ARBA00023128"/>
    </source>
</evidence>
<dbReference type="Pfam" id="PF08442">
    <property type="entry name" value="ATP-grasp_2"/>
    <property type="match status" value="1"/>
</dbReference>
<comment type="similarity">
    <text evidence="12">Belongs to the succinate/malate CoA ligase beta subunit family. GTP-specific subunit beta subfamily.</text>
</comment>
<dbReference type="InterPro" id="IPR034722">
    <property type="entry name" value="Succ_CoA_betaG_euk"/>
</dbReference>
<dbReference type="Proteomes" id="UP000192578">
    <property type="component" value="Unassembled WGS sequence"/>
</dbReference>
<dbReference type="GO" id="GO:0006104">
    <property type="term" value="P:succinyl-CoA metabolic process"/>
    <property type="evidence" value="ECO:0007669"/>
    <property type="project" value="InterPro"/>
</dbReference>
<dbReference type="EMBL" id="MTYJ01000013">
    <property type="protein sequence ID" value="OQV23180.1"/>
    <property type="molecule type" value="Genomic_DNA"/>
</dbReference>
<dbReference type="Pfam" id="PF16201">
    <property type="entry name" value="NopRA1"/>
    <property type="match status" value="1"/>
</dbReference>
<dbReference type="Pfam" id="PF00549">
    <property type="entry name" value="Ligase_CoA"/>
    <property type="match status" value="1"/>
</dbReference>
<dbReference type="GO" id="GO:0005524">
    <property type="term" value="F:ATP binding"/>
    <property type="evidence" value="ECO:0007669"/>
    <property type="project" value="InterPro"/>
</dbReference>
<comment type="pathway">
    <text evidence="1 12">Carbohydrate metabolism; tricarboxylic acid cycle; succinate from succinyl-CoA (ligase route): step 1/1.</text>
</comment>
<evidence type="ECO:0000256" key="10">
    <source>
        <dbReference type="ARBA" id="ARBA00053833"/>
    </source>
</evidence>
<keyword evidence="18" id="KW-1185">Reference proteome</keyword>
<keyword evidence="2 12" id="KW-0816">Tricarboxylic acid cycle</keyword>
<evidence type="ECO:0000256" key="8">
    <source>
        <dbReference type="ARBA" id="ARBA00023134"/>
    </source>
</evidence>
<feature type="binding site" evidence="12">
    <location>
        <position position="1135"/>
    </location>
    <ligand>
        <name>GTP</name>
        <dbReference type="ChEBI" id="CHEBI:37565"/>
    </ligand>
</feature>
<dbReference type="Pfam" id="PF11707">
    <property type="entry name" value="Npa1"/>
    <property type="match status" value="1"/>
</dbReference>
<evidence type="ECO:0000256" key="6">
    <source>
        <dbReference type="ARBA" id="ARBA00022842"/>
    </source>
</evidence>
<dbReference type="GO" id="GO:0005525">
    <property type="term" value="F:GTP binding"/>
    <property type="evidence" value="ECO:0007669"/>
    <property type="project" value="UniProtKB-UniRule"/>
</dbReference>
<dbReference type="InterPro" id="IPR016102">
    <property type="entry name" value="Succinyl-CoA_synth-like"/>
</dbReference>
<feature type="site" description="Important for substrate specificity" evidence="12">
    <location>
        <position position="1162"/>
    </location>
</feature>
<feature type="binding site" evidence="12">
    <location>
        <begin position="1173"/>
        <end position="1175"/>
    </location>
    <ligand>
        <name>GTP</name>
        <dbReference type="ChEBI" id="CHEBI:37565"/>
    </ligand>
</feature>
<evidence type="ECO:0000313" key="17">
    <source>
        <dbReference type="EMBL" id="OQV23180.1"/>
    </source>
</evidence>
<dbReference type="SUPFAM" id="SSF52210">
    <property type="entry name" value="Succinyl-CoA synthetase domains"/>
    <property type="match status" value="1"/>
</dbReference>
<dbReference type="FunFam" id="3.40.50.261:FF:000001">
    <property type="entry name" value="Succinate--CoA ligase [ADP-forming] subunit beta"/>
    <property type="match status" value="1"/>
</dbReference>
<dbReference type="GO" id="GO:0006099">
    <property type="term" value="P:tricarboxylic acid cycle"/>
    <property type="evidence" value="ECO:0007669"/>
    <property type="project" value="UniProtKB-UniRule"/>
</dbReference>
<dbReference type="NCBIfam" id="NF001913">
    <property type="entry name" value="PRK00696.1"/>
    <property type="match status" value="1"/>
</dbReference>
<keyword evidence="6 12" id="KW-0460">Magnesium</keyword>
<keyword evidence="7 12" id="KW-0496">Mitochondrion</keyword>
<organism evidence="17 18">
    <name type="scientific">Hypsibius exemplaris</name>
    <name type="common">Freshwater tardigrade</name>
    <dbReference type="NCBI Taxonomy" id="2072580"/>
    <lineage>
        <taxon>Eukaryota</taxon>
        <taxon>Metazoa</taxon>
        <taxon>Ecdysozoa</taxon>
        <taxon>Tardigrada</taxon>
        <taxon>Eutardigrada</taxon>
        <taxon>Parachela</taxon>
        <taxon>Hypsibioidea</taxon>
        <taxon>Hypsibiidae</taxon>
        <taxon>Hypsibius</taxon>
    </lineage>
</organism>
<keyword evidence="5 12" id="KW-0547">Nucleotide-binding</keyword>
<feature type="binding site" evidence="12">
    <location>
        <position position="1343"/>
    </location>
    <ligand>
        <name>Mg(2+)</name>
        <dbReference type="ChEBI" id="CHEBI:18420"/>
    </ligand>
</feature>
<comment type="caution">
    <text evidence="17">The sequence shown here is derived from an EMBL/GenBank/DDBJ whole genome shotgun (WGS) entry which is preliminary data.</text>
</comment>
<feature type="binding site" evidence="12">
    <location>
        <position position="1394"/>
    </location>
    <ligand>
        <name>substrate</name>
        <note>ligand shared with subunit alpha</note>
    </ligand>
</feature>
<dbReference type="EC" id="6.2.1.4" evidence="12"/>
<proteinExistence type="inferred from homology"/>
<dbReference type="PANTHER" id="PTHR11815">
    <property type="entry name" value="SUCCINYL-COA SYNTHETASE BETA CHAIN"/>
    <property type="match status" value="1"/>
</dbReference>
<dbReference type="InterPro" id="IPR005809">
    <property type="entry name" value="Succ_CoA_ligase-like_bsu"/>
</dbReference>
<feature type="domain" description="URB1 N-terminal" evidence="15">
    <location>
        <begin position="71"/>
        <end position="385"/>
    </location>
</feature>
<comment type="subcellular location">
    <subcellularLocation>
        <location evidence="12">Mitochondrion</location>
    </subcellularLocation>
</comment>
<dbReference type="FunFam" id="3.30.1490.20:FF:000004">
    <property type="entry name" value="Succinate--CoA ligase [ADP-forming] subunit beta, mitochondrial"/>
    <property type="match status" value="1"/>
</dbReference>
<feature type="binding site" evidence="12">
    <location>
        <position position="1230"/>
    </location>
    <ligand>
        <name>GTP</name>
        <dbReference type="ChEBI" id="CHEBI:37565"/>
    </ligand>
</feature>
<dbReference type="InterPro" id="IPR005811">
    <property type="entry name" value="SUCC_ACL_C"/>
</dbReference>
<keyword evidence="4 12" id="KW-0479">Metal-binding</keyword>
<dbReference type="Gene3D" id="3.40.50.261">
    <property type="entry name" value="Succinyl-CoA synthetase domains"/>
    <property type="match status" value="1"/>
</dbReference>
<evidence type="ECO:0000313" key="18">
    <source>
        <dbReference type="Proteomes" id="UP000192578"/>
    </source>
</evidence>
<comment type="catalytic activity">
    <reaction evidence="9 12">
        <text>GTP + succinate + CoA = succinyl-CoA + GDP + phosphate</text>
        <dbReference type="Rhea" id="RHEA:22120"/>
        <dbReference type="ChEBI" id="CHEBI:30031"/>
        <dbReference type="ChEBI" id="CHEBI:37565"/>
        <dbReference type="ChEBI" id="CHEBI:43474"/>
        <dbReference type="ChEBI" id="CHEBI:57287"/>
        <dbReference type="ChEBI" id="CHEBI:57292"/>
        <dbReference type="ChEBI" id="CHEBI:58189"/>
        <dbReference type="EC" id="6.2.1.4"/>
    </reaction>
</comment>
<dbReference type="GO" id="GO:0000287">
    <property type="term" value="F:magnesium ion binding"/>
    <property type="evidence" value="ECO:0007669"/>
    <property type="project" value="UniProtKB-UniRule"/>
</dbReference>
<dbReference type="InterPro" id="IPR032436">
    <property type="entry name" value="URB1_C"/>
</dbReference>
<evidence type="ECO:0000256" key="9">
    <source>
        <dbReference type="ARBA" id="ARBA00052879"/>
    </source>
</evidence>
<evidence type="ECO:0000256" key="3">
    <source>
        <dbReference type="ARBA" id="ARBA00022598"/>
    </source>
</evidence>
<comment type="subunit">
    <text evidence="11 12">Heterodimer of an alpha and a beta subunit. The beta subunit determines specificity for GTP.</text>
</comment>
<feature type="domain" description="ATP-citrate synthase/succinyl-CoA ligase C-terminal" evidence="13">
    <location>
        <begin position="1392"/>
        <end position="1512"/>
    </location>
</feature>
<dbReference type="InterPro" id="IPR013650">
    <property type="entry name" value="ATP-grasp_succ-CoA_synth-type"/>
</dbReference>
<dbReference type="GO" id="GO:0004775">
    <property type="term" value="F:succinate-CoA ligase (ADP-forming) activity"/>
    <property type="evidence" value="ECO:0007669"/>
    <property type="project" value="UniProtKB-UniRule"/>
</dbReference>
<dbReference type="HAMAP" id="MF_03221">
    <property type="entry name" value="Succ_CoA_betaG_euk"/>
    <property type="match status" value="1"/>
</dbReference>
<feature type="binding site" evidence="12">
    <location>
        <begin position="1451"/>
        <end position="1453"/>
    </location>
    <ligand>
        <name>substrate</name>
        <note>ligand shared with subunit alpha</note>
    </ligand>
</feature>
<dbReference type="Gene3D" id="3.30.470.20">
    <property type="entry name" value="ATP-grasp fold, B domain"/>
    <property type="match status" value="1"/>
</dbReference>
<dbReference type="Gene3D" id="3.30.1490.20">
    <property type="entry name" value="ATP-grasp fold, A domain"/>
    <property type="match status" value="1"/>
</dbReference>
<evidence type="ECO:0000256" key="2">
    <source>
        <dbReference type="ARBA" id="ARBA00022532"/>
    </source>
</evidence>
<feature type="domain" description="URB1 C-terminal" evidence="16">
    <location>
        <begin position="753"/>
        <end position="941"/>
    </location>
</feature>
<evidence type="ECO:0000256" key="12">
    <source>
        <dbReference type="HAMAP-Rule" id="MF_03221"/>
    </source>
</evidence>
<dbReference type="SUPFAM" id="SSF48371">
    <property type="entry name" value="ARM repeat"/>
    <property type="match status" value="1"/>
</dbReference>
<dbReference type="InterPro" id="IPR013815">
    <property type="entry name" value="ATP_grasp_subdomain_1"/>
</dbReference>
<evidence type="ECO:0000256" key="1">
    <source>
        <dbReference type="ARBA" id="ARBA00005064"/>
    </source>
</evidence>
<evidence type="ECO:0000256" key="5">
    <source>
        <dbReference type="ARBA" id="ARBA00022741"/>
    </source>
</evidence>
<dbReference type="InterPro" id="IPR017866">
    <property type="entry name" value="Succ-CoA_synthase_bsu_CS"/>
</dbReference>
<gene>
    <name evidence="17" type="ORF">BV898_02913</name>
</gene>
<feature type="domain" description="ATP-grasp fold succinyl-CoA synthetase-type" evidence="14">
    <location>
        <begin position="1118"/>
        <end position="1331"/>
    </location>
</feature>
<evidence type="ECO:0000259" key="14">
    <source>
        <dbReference type="Pfam" id="PF08442"/>
    </source>
</evidence>
<dbReference type="GO" id="GO:0042709">
    <property type="term" value="C:succinate-CoA ligase complex"/>
    <property type="evidence" value="ECO:0007669"/>
    <property type="project" value="TreeGrafter"/>
</dbReference>